<dbReference type="Proteomes" id="UP001642360">
    <property type="component" value="Unassembled WGS sequence"/>
</dbReference>
<organism evidence="2 3">
    <name type="scientific">Ilex paraguariensis</name>
    <name type="common">yerba mate</name>
    <dbReference type="NCBI Taxonomy" id="185542"/>
    <lineage>
        <taxon>Eukaryota</taxon>
        <taxon>Viridiplantae</taxon>
        <taxon>Streptophyta</taxon>
        <taxon>Embryophyta</taxon>
        <taxon>Tracheophyta</taxon>
        <taxon>Spermatophyta</taxon>
        <taxon>Magnoliopsida</taxon>
        <taxon>eudicotyledons</taxon>
        <taxon>Gunneridae</taxon>
        <taxon>Pentapetalae</taxon>
        <taxon>asterids</taxon>
        <taxon>campanulids</taxon>
        <taxon>Aquifoliales</taxon>
        <taxon>Aquifoliaceae</taxon>
        <taxon>Ilex</taxon>
    </lineage>
</organism>
<dbReference type="EMBL" id="CAUOFW020009479">
    <property type="protein sequence ID" value="CAK9185911.1"/>
    <property type="molecule type" value="Genomic_DNA"/>
</dbReference>
<gene>
    <name evidence="2" type="ORF">ILEXP_LOCUS56371</name>
</gene>
<proteinExistence type="predicted"/>
<comment type="caution">
    <text evidence="2">The sequence shown here is derived from an EMBL/GenBank/DDBJ whole genome shotgun (WGS) entry which is preliminary data.</text>
</comment>
<dbReference type="AlphaFoldDB" id="A0ABC8UXV2"/>
<dbReference type="SUPFAM" id="SSF52087">
    <property type="entry name" value="CRAL/TRIO domain"/>
    <property type="match status" value="1"/>
</dbReference>
<dbReference type="PANTHER" id="PTHR48411">
    <property type="entry name" value="OS01G0948300 PROTEIN"/>
    <property type="match status" value="1"/>
</dbReference>
<evidence type="ECO:0000259" key="1">
    <source>
        <dbReference type="SMART" id="SM00516"/>
    </source>
</evidence>
<dbReference type="Pfam" id="PF13716">
    <property type="entry name" value="CRAL_TRIO_2"/>
    <property type="match status" value="1"/>
</dbReference>
<name>A0ABC8UXV2_9AQUA</name>
<reference evidence="2 3" key="1">
    <citation type="submission" date="2024-02" db="EMBL/GenBank/DDBJ databases">
        <authorList>
            <person name="Vignale AGUSTIN F."/>
            <person name="Sosa J E."/>
            <person name="Modenutti C."/>
        </authorList>
    </citation>
    <scope>NUCLEOTIDE SEQUENCE [LARGE SCALE GENOMIC DNA]</scope>
</reference>
<sequence length="246" mass="28352">MGSSDDLSVVVLASDLGIDARALLSPRFRETENWHDSSNSLLSDEDFSDLDDLQFFRIERGSDKTGNRILRIVGKYFPAPVINGERLKRYVFHKIFTEMPEGPFCIVYMHSTVQKEENSPGMTILRWIYEALSPGCKERLQIVYFIHPGLRSRLIFATLGRLFLSGGLYWKIKYVSRLQYLWEDIKKEELEVPEFVKNHDEVLEHRPLTDYGIEPDPLHLTGIPAMASSSFGRYEEKWTSGELTGI</sequence>
<dbReference type="CDD" id="cd00170">
    <property type="entry name" value="SEC14"/>
    <property type="match status" value="1"/>
</dbReference>
<evidence type="ECO:0000313" key="2">
    <source>
        <dbReference type="EMBL" id="CAK9185911.1"/>
    </source>
</evidence>
<dbReference type="InterPro" id="IPR036865">
    <property type="entry name" value="CRAL-TRIO_dom_sf"/>
</dbReference>
<evidence type="ECO:0000313" key="3">
    <source>
        <dbReference type="Proteomes" id="UP001642360"/>
    </source>
</evidence>
<dbReference type="Gene3D" id="3.40.525.10">
    <property type="entry name" value="CRAL-TRIO lipid binding domain"/>
    <property type="match status" value="1"/>
</dbReference>
<feature type="domain" description="CRAL-TRIO" evidence="1">
    <location>
        <begin position="49"/>
        <end position="199"/>
    </location>
</feature>
<keyword evidence="3" id="KW-1185">Reference proteome</keyword>
<protein>
    <recommendedName>
        <fullName evidence="1">CRAL-TRIO domain-containing protein</fullName>
    </recommendedName>
</protein>
<dbReference type="PANTHER" id="PTHR48411:SF1">
    <property type="entry name" value="OS01G0948300 PROTEIN"/>
    <property type="match status" value="1"/>
</dbReference>
<accession>A0ABC8UXV2</accession>
<dbReference type="SMART" id="SM00516">
    <property type="entry name" value="SEC14"/>
    <property type="match status" value="1"/>
</dbReference>
<dbReference type="InterPro" id="IPR001251">
    <property type="entry name" value="CRAL-TRIO_dom"/>
</dbReference>